<keyword evidence="20" id="KW-1185">Reference proteome</keyword>
<dbReference type="PANTHER" id="PTHR28036">
    <property type="entry name" value="DASH COMPLEX SUBUNIT DAD2"/>
    <property type="match status" value="1"/>
</dbReference>
<evidence type="ECO:0000256" key="16">
    <source>
        <dbReference type="ARBA" id="ARBA00023328"/>
    </source>
</evidence>
<protein>
    <recommendedName>
        <fullName evidence="5">DASH complex subunit DAD2</fullName>
    </recommendedName>
    <alternativeName>
        <fullName evidence="17">Outer kinetochore protein DAD2</fullName>
    </alternativeName>
</protein>
<dbReference type="GO" id="GO:0000278">
    <property type="term" value="P:mitotic cell cycle"/>
    <property type="evidence" value="ECO:0007669"/>
    <property type="project" value="InterPro"/>
</dbReference>
<evidence type="ECO:0000256" key="10">
    <source>
        <dbReference type="ARBA" id="ARBA00022776"/>
    </source>
</evidence>
<evidence type="ECO:0000256" key="5">
    <source>
        <dbReference type="ARBA" id="ARBA00020260"/>
    </source>
</evidence>
<dbReference type="GO" id="GO:0005874">
    <property type="term" value="C:microtubule"/>
    <property type="evidence" value="ECO:0007669"/>
    <property type="project" value="UniProtKB-KW"/>
</dbReference>
<organism evidence="19 20">
    <name type="scientific">Sphaerosporella brunnea</name>
    <dbReference type="NCBI Taxonomy" id="1250544"/>
    <lineage>
        <taxon>Eukaryota</taxon>
        <taxon>Fungi</taxon>
        <taxon>Dikarya</taxon>
        <taxon>Ascomycota</taxon>
        <taxon>Pezizomycotina</taxon>
        <taxon>Pezizomycetes</taxon>
        <taxon>Pezizales</taxon>
        <taxon>Pyronemataceae</taxon>
        <taxon>Sphaerosporella</taxon>
    </lineage>
</organism>
<comment type="caution">
    <text evidence="19">The sequence shown here is derived from an EMBL/GenBank/DDBJ whole genome shotgun (WGS) entry which is preliminary data.</text>
</comment>
<evidence type="ECO:0000256" key="9">
    <source>
        <dbReference type="ARBA" id="ARBA00022701"/>
    </source>
</evidence>
<feature type="compositionally biased region" description="Basic and acidic residues" evidence="18">
    <location>
        <begin position="103"/>
        <end position="116"/>
    </location>
</feature>
<evidence type="ECO:0000256" key="6">
    <source>
        <dbReference type="ARBA" id="ARBA00022454"/>
    </source>
</evidence>
<keyword evidence="11" id="KW-0159">Chromosome partition</keyword>
<keyword evidence="7" id="KW-0963">Cytoplasm</keyword>
<gene>
    <name evidence="19" type="ORF">FN846DRAFT_900688</name>
</gene>
<accession>A0A5J5EID1</accession>
<dbReference type="AlphaFoldDB" id="A0A5J5EID1"/>
<evidence type="ECO:0000256" key="1">
    <source>
        <dbReference type="ARBA" id="ARBA00004123"/>
    </source>
</evidence>
<keyword evidence="15" id="KW-0131">Cell cycle</keyword>
<evidence type="ECO:0000313" key="20">
    <source>
        <dbReference type="Proteomes" id="UP000326924"/>
    </source>
</evidence>
<dbReference type="PANTHER" id="PTHR28036:SF1">
    <property type="entry name" value="DASH COMPLEX SUBUNIT DAD2"/>
    <property type="match status" value="1"/>
</dbReference>
<proteinExistence type="inferred from homology"/>
<evidence type="ECO:0000256" key="18">
    <source>
        <dbReference type="SAM" id="MobiDB-lite"/>
    </source>
</evidence>
<keyword evidence="16" id="KW-0137">Centromere</keyword>
<evidence type="ECO:0000256" key="11">
    <source>
        <dbReference type="ARBA" id="ARBA00022829"/>
    </source>
</evidence>
<reference evidence="19 20" key="1">
    <citation type="submission" date="2019-09" db="EMBL/GenBank/DDBJ databases">
        <title>Draft genome of the ectomycorrhizal ascomycete Sphaerosporella brunnea.</title>
        <authorList>
            <consortium name="DOE Joint Genome Institute"/>
            <person name="Benucci G.M."/>
            <person name="Marozzi G."/>
            <person name="Antonielli L."/>
            <person name="Sanchez S."/>
            <person name="Marco P."/>
            <person name="Wang X."/>
            <person name="Falini L.B."/>
            <person name="Barry K."/>
            <person name="Haridas S."/>
            <person name="Lipzen A."/>
            <person name="Labutti K."/>
            <person name="Grigoriev I.V."/>
            <person name="Murat C."/>
            <person name="Martin F."/>
            <person name="Albertini E."/>
            <person name="Donnini D."/>
            <person name="Bonito G."/>
        </authorList>
    </citation>
    <scope>NUCLEOTIDE SEQUENCE [LARGE SCALE GENOMIC DNA]</scope>
    <source>
        <strain evidence="19 20">Sb_GMNB300</strain>
    </source>
</reference>
<dbReference type="InterPro" id="IPR013963">
    <property type="entry name" value="DASH_Dad2"/>
</dbReference>
<dbReference type="GO" id="GO:0051301">
    <property type="term" value="P:cell division"/>
    <property type="evidence" value="ECO:0007669"/>
    <property type="project" value="UniProtKB-KW"/>
</dbReference>
<evidence type="ECO:0000256" key="7">
    <source>
        <dbReference type="ARBA" id="ARBA00022490"/>
    </source>
</evidence>
<evidence type="ECO:0000313" key="19">
    <source>
        <dbReference type="EMBL" id="KAA8895190.1"/>
    </source>
</evidence>
<keyword evidence="8" id="KW-0132">Cell division</keyword>
<feature type="region of interest" description="Disordered" evidence="18">
    <location>
        <begin position="99"/>
        <end position="152"/>
    </location>
</feature>
<keyword evidence="12" id="KW-0995">Kinetochore</keyword>
<evidence type="ECO:0000256" key="17">
    <source>
        <dbReference type="ARBA" id="ARBA00030568"/>
    </source>
</evidence>
<dbReference type="GO" id="GO:0042729">
    <property type="term" value="C:DASH complex"/>
    <property type="evidence" value="ECO:0007669"/>
    <property type="project" value="InterPro"/>
</dbReference>
<evidence type="ECO:0000256" key="2">
    <source>
        <dbReference type="ARBA" id="ARBA00004186"/>
    </source>
</evidence>
<keyword evidence="6" id="KW-0158">Chromosome</keyword>
<evidence type="ECO:0000256" key="3">
    <source>
        <dbReference type="ARBA" id="ARBA00004629"/>
    </source>
</evidence>
<keyword evidence="9" id="KW-0493">Microtubule</keyword>
<dbReference type="Pfam" id="PF08654">
    <property type="entry name" value="DASH_Dad2"/>
    <property type="match status" value="1"/>
</dbReference>
<evidence type="ECO:0000256" key="14">
    <source>
        <dbReference type="ARBA" id="ARBA00023242"/>
    </source>
</evidence>
<dbReference type="GO" id="GO:0008608">
    <property type="term" value="P:attachment of spindle microtubules to kinetochore"/>
    <property type="evidence" value="ECO:0007669"/>
    <property type="project" value="TreeGrafter"/>
</dbReference>
<dbReference type="GO" id="GO:0044732">
    <property type="term" value="C:mitotic spindle pole body"/>
    <property type="evidence" value="ECO:0007669"/>
    <property type="project" value="TreeGrafter"/>
</dbReference>
<keyword evidence="10" id="KW-0498">Mitosis</keyword>
<evidence type="ECO:0000256" key="12">
    <source>
        <dbReference type="ARBA" id="ARBA00022838"/>
    </source>
</evidence>
<keyword evidence="14" id="KW-0539">Nucleus</keyword>
<comment type="similarity">
    <text evidence="4">Belongs to the DASH complex DAD2 family.</text>
</comment>
<evidence type="ECO:0000256" key="4">
    <source>
        <dbReference type="ARBA" id="ARBA00005501"/>
    </source>
</evidence>
<dbReference type="EMBL" id="VXIS01000283">
    <property type="protein sequence ID" value="KAA8895190.1"/>
    <property type="molecule type" value="Genomic_DNA"/>
</dbReference>
<evidence type="ECO:0000256" key="15">
    <source>
        <dbReference type="ARBA" id="ARBA00023306"/>
    </source>
</evidence>
<evidence type="ECO:0000256" key="8">
    <source>
        <dbReference type="ARBA" id="ARBA00022618"/>
    </source>
</evidence>
<keyword evidence="13" id="KW-0206">Cytoskeleton</keyword>
<dbReference type="InParanoid" id="A0A5J5EID1"/>
<dbReference type="Proteomes" id="UP000326924">
    <property type="component" value="Unassembled WGS sequence"/>
</dbReference>
<dbReference type="GO" id="GO:1990023">
    <property type="term" value="C:mitotic spindle midzone"/>
    <property type="evidence" value="ECO:0007669"/>
    <property type="project" value="TreeGrafter"/>
</dbReference>
<name>A0A5J5EID1_9PEZI</name>
<evidence type="ECO:0000256" key="13">
    <source>
        <dbReference type="ARBA" id="ARBA00023212"/>
    </source>
</evidence>
<dbReference type="FunCoup" id="A0A5J5EID1">
    <property type="interactions" value="16"/>
</dbReference>
<dbReference type="OrthoDB" id="3230169at2759"/>
<comment type="subcellular location">
    <subcellularLocation>
        <location evidence="3">Chromosome</location>
        <location evidence="3">Centromere</location>
        <location evidence="3">Kinetochore</location>
    </subcellularLocation>
    <subcellularLocation>
        <location evidence="2">Cytoplasm</location>
        <location evidence="2">Cytoskeleton</location>
        <location evidence="2">Spindle</location>
    </subcellularLocation>
    <subcellularLocation>
        <location evidence="1">Nucleus</location>
    </subcellularLocation>
</comment>
<sequence>MSAYPRYSIASQGRQSILRNPTALSTSQQAPALVARINEKKQELENLMVLRDLSADVARHMQELEDKLKTLADGTEAVAMVLSNWQSILRAIAMASTAIPKSKPSDDPFTEPREKPGPCAGFPRNDDGLPMPQTLVRIPIQNAKPQQQPPPQ</sequence>